<proteinExistence type="predicted"/>
<evidence type="ECO:0000313" key="1">
    <source>
        <dbReference type="EMBL" id="QPG56143.2"/>
    </source>
</evidence>
<dbReference type="Proteomes" id="UP000316416">
    <property type="component" value="Chromosome"/>
</dbReference>
<evidence type="ECO:0008006" key="3">
    <source>
        <dbReference type="Google" id="ProtNLM"/>
    </source>
</evidence>
<dbReference type="EMBL" id="CP045503">
    <property type="protein sequence ID" value="QPG56143.2"/>
    <property type="molecule type" value="Genomic_DNA"/>
</dbReference>
<gene>
    <name evidence="1" type="ORF">FM038_000905</name>
</gene>
<organism evidence="1 2">
    <name type="scientific">Shewanella eurypsychrophilus</name>
    <dbReference type="NCBI Taxonomy" id="2593656"/>
    <lineage>
        <taxon>Bacteria</taxon>
        <taxon>Pseudomonadati</taxon>
        <taxon>Pseudomonadota</taxon>
        <taxon>Gammaproteobacteria</taxon>
        <taxon>Alteromonadales</taxon>
        <taxon>Shewanellaceae</taxon>
        <taxon>Shewanella</taxon>
    </lineage>
</organism>
<protein>
    <recommendedName>
        <fullName evidence="3">Outer membrane protein</fullName>
    </recommendedName>
</protein>
<reference evidence="1" key="1">
    <citation type="submission" date="2021-07" db="EMBL/GenBank/DDBJ databases">
        <title>Shewanella sp. YLB-07 whole genome sequence.</title>
        <authorList>
            <person name="Yu L."/>
        </authorList>
    </citation>
    <scope>NUCLEOTIDE SEQUENCE</scope>
    <source>
        <strain evidence="1">YLB-08</strain>
    </source>
</reference>
<keyword evidence="2" id="KW-1185">Reference proteome</keyword>
<accession>A0ABX6V0N1</accession>
<name>A0ABX6V0N1_9GAMM</name>
<sequence length="281" mass="32477">MKASITIALVMSAPTQASQESSVNPYAISVLAGLESYPDSEASSMSRGGGLSFIWDDLRYNNVYQLDTNYFRVRGTYYYERDAEKYDEDRYRNSADLKLNYQRPFYSFGEEQEYLLSIHGRYEGHYNSQQLEEFEQLAVAGLAFNTRFSGTNHYDLGLILGLGYSEEEKDDDWPREEMGHGEDVLNRAGFGYFFEWSNAYTFAHSGVQLTAKFSRFDGNWSYDAGQFYKVDRLTLGAVVPLANENNLLHFSSQYITRDYELDLIGFEDTLYRVAVEYVHYF</sequence>
<evidence type="ECO:0000313" key="2">
    <source>
        <dbReference type="Proteomes" id="UP000316416"/>
    </source>
</evidence>